<evidence type="ECO:0000259" key="16">
    <source>
        <dbReference type="PROSITE" id="PS50112"/>
    </source>
</evidence>
<feature type="domain" description="PAS" evidence="16">
    <location>
        <begin position="103"/>
        <end position="158"/>
    </location>
</feature>
<gene>
    <name evidence="18" type="ORF">O0S08_04695</name>
</gene>
<evidence type="ECO:0000256" key="7">
    <source>
        <dbReference type="ARBA" id="ARBA00022741"/>
    </source>
</evidence>
<keyword evidence="9" id="KW-0067">ATP-binding</keyword>
<dbReference type="Pfam" id="PF00512">
    <property type="entry name" value="HisKA"/>
    <property type="match status" value="1"/>
</dbReference>
<dbReference type="Pfam" id="PF00989">
    <property type="entry name" value="PAS"/>
    <property type="match status" value="1"/>
</dbReference>
<dbReference type="InterPro" id="IPR036890">
    <property type="entry name" value="HATPase_C_sf"/>
</dbReference>
<evidence type="ECO:0000256" key="8">
    <source>
        <dbReference type="ARBA" id="ARBA00022777"/>
    </source>
</evidence>
<evidence type="ECO:0000256" key="3">
    <source>
        <dbReference type="ARBA" id="ARBA00012438"/>
    </source>
</evidence>
<dbReference type="SUPFAM" id="SSF55785">
    <property type="entry name" value="PYP-like sensor domain (PAS domain)"/>
    <property type="match status" value="3"/>
</dbReference>
<name>A0ABY7H848_9BACT</name>
<dbReference type="InterPro" id="IPR004358">
    <property type="entry name" value="Sig_transdc_His_kin-like_C"/>
</dbReference>
<dbReference type="InterPro" id="IPR050351">
    <property type="entry name" value="BphY/WalK/GraS-like"/>
</dbReference>
<dbReference type="InterPro" id="IPR013767">
    <property type="entry name" value="PAS_fold"/>
</dbReference>
<dbReference type="Gene3D" id="1.10.287.130">
    <property type="match status" value="1"/>
</dbReference>
<keyword evidence="6 14" id="KW-0812">Transmembrane</keyword>
<dbReference type="SMART" id="SM00091">
    <property type="entry name" value="PAS"/>
    <property type="match status" value="3"/>
</dbReference>
<feature type="transmembrane region" description="Helical" evidence="14">
    <location>
        <begin position="29"/>
        <end position="58"/>
    </location>
</feature>
<dbReference type="Proteomes" id="UP001164459">
    <property type="component" value="Chromosome"/>
</dbReference>
<feature type="domain" description="PAS" evidence="16">
    <location>
        <begin position="214"/>
        <end position="285"/>
    </location>
</feature>
<dbReference type="SUPFAM" id="SSF47384">
    <property type="entry name" value="Homodimeric domain of signal transducing histidine kinase"/>
    <property type="match status" value="1"/>
</dbReference>
<feature type="domain" description="Histidine kinase" evidence="15">
    <location>
        <begin position="652"/>
        <end position="868"/>
    </location>
</feature>
<dbReference type="InterPro" id="IPR025201">
    <property type="entry name" value="KdpD_TM"/>
</dbReference>
<keyword evidence="19" id="KW-1185">Reference proteome</keyword>
<dbReference type="Pfam" id="PF02518">
    <property type="entry name" value="HATPase_c"/>
    <property type="match status" value="1"/>
</dbReference>
<dbReference type="InterPro" id="IPR000700">
    <property type="entry name" value="PAS-assoc_C"/>
</dbReference>
<evidence type="ECO:0000256" key="11">
    <source>
        <dbReference type="ARBA" id="ARBA00023012"/>
    </source>
</evidence>
<dbReference type="Gene3D" id="2.10.70.100">
    <property type="match status" value="1"/>
</dbReference>
<organism evidence="18 19">
    <name type="scientific">Nannocystis punicea</name>
    <dbReference type="NCBI Taxonomy" id="2995304"/>
    <lineage>
        <taxon>Bacteria</taxon>
        <taxon>Pseudomonadati</taxon>
        <taxon>Myxococcota</taxon>
        <taxon>Polyangia</taxon>
        <taxon>Nannocystales</taxon>
        <taxon>Nannocystaceae</taxon>
        <taxon>Nannocystis</taxon>
    </lineage>
</organism>
<keyword evidence="4" id="KW-0597">Phosphoprotein</keyword>
<dbReference type="InterPro" id="IPR035965">
    <property type="entry name" value="PAS-like_dom_sf"/>
</dbReference>
<dbReference type="SMART" id="SM00387">
    <property type="entry name" value="HATPase_c"/>
    <property type="match status" value="1"/>
</dbReference>
<feature type="transmembrane region" description="Helical" evidence="14">
    <location>
        <begin position="70"/>
        <end position="88"/>
    </location>
</feature>
<evidence type="ECO:0000256" key="10">
    <source>
        <dbReference type="ARBA" id="ARBA00022989"/>
    </source>
</evidence>
<evidence type="ECO:0000313" key="19">
    <source>
        <dbReference type="Proteomes" id="UP001164459"/>
    </source>
</evidence>
<evidence type="ECO:0000259" key="15">
    <source>
        <dbReference type="PROSITE" id="PS50109"/>
    </source>
</evidence>
<dbReference type="Gene3D" id="3.30.565.10">
    <property type="entry name" value="Histidine kinase-like ATPase, C-terminal domain"/>
    <property type="match status" value="1"/>
</dbReference>
<sequence length="871" mass="95971">MSLPFVALTLQLLLWRLIPRTWFICFYPAVFFAASIAGLRAGLGATALSVVLVWWFFVPPSLQLRKYDPATIIPMAVFVGMGIAFSLFHERLRRAERRLADTHRQLTSSLVEEAPDGILITDFAGRLTEVNPAACDMLGYSRAELLGKSLSELLHAGDADLRDLPEALESTVRRKDGAAVPVELRARLLSDGRWQAYVRDVSARRRVEEVLRERQSDLDRAQSVAGVGSWRLDLRRDEVYWSEESYRIFGVPRGTTLTYRGFLELVHPDDRRHLDRSWRAALAGAPFDIEHRIVLGGEVKWIRERAEVDFDSAGVPLRGIGTCQDITLRKRADEALQRAHDAERRLRAELEDLTRAAAAVSEAVADLPRSDLAAVLQVIARQAQTLTDARYVGLGIGTDPAVPFDPWIALGVADDVARRIARNPRPIGLLGAVARDNRIIRTRDLHAHAAFGGFPSGHPDMHSFLGVPIRFHGRSVGNLFLADKIGAEEFSIQDQRLIELLAARAGAAIEIATRYVGEAFQRAWLQTVIDQLPEGIIIVDSESTIVLRNRVAAALARRSGLVGTPDDRLYDIREPSGAPVPFDRTPARRATRGETLVGVEYGIVGPDGRTVPVLVSATPLVTVGEPAGAAIVFQDIRTLKEIERLREEWTSVVAHDLRQPVAVIELTIDGLLRCSPDAAPERTLRGLERIKASSRRLGRMIDDLLDASRIESRRLTVQPRLVDLAALAAGAVEQARETLPGAPIRAAAAGPQPAWVDPDRIQQVLDNLLSNAVKYGEPGREIRVDVAPRDDAVELVVTNHGEGVPPDQQRSLFCRFARTREARAGSVPGLGLGLYISRGIVEAHGGRMWVESTPGETTSFHCLLPRRPPPE</sequence>
<dbReference type="Gene3D" id="1.20.120.620">
    <property type="entry name" value="Backbone structure of the membrane domain of e. Coli histidine kinase receptor kdpd"/>
    <property type="match status" value="1"/>
</dbReference>
<keyword evidence="10 14" id="KW-1133">Transmembrane helix</keyword>
<dbReference type="CDD" id="cd00082">
    <property type="entry name" value="HisKA"/>
    <property type="match status" value="1"/>
</dbReference>
<dbReference type="InterPro" id="IPR003594">
    <property type="entry name" value="HATPase_dom"/>
</dbReference>
<dbReference type="PRINTS" id="PR00344">
    <property type="entry name" value="BCTRLSENSOR"/>
</dbReference>
<evidence type="ECO:0000256" key="6">
    <source>
        <dbReference type="ARBA" id="ARBA00022692"/>
    </source>
</evidence>
<keyword evidence="13" id="KW-0175">Coiled coil</keyword>
<dbReference type="RefSeq" id="WP_269037771.1">
    <property type="nucleotide sequence ID" value="NZ_CP114040.1"/>
</dbReference>
<dbReference type="SMART" id="SM00388">
    <property type="entry name" value="HisKA"/>
    <property type="match status" value="1"/>
</dbReference>
<keyword evidence="12 14" id="KW-0472">Membrane</keyword>
<keyword evidence="11" id="KW-0902">Two-component regulatory system</keyword>
<evidence type="ECO:0000256" key="5">
    <source>
        <dbReference type="ARBA" id="ARBA00022679"/>
    </source>
</evidence>
<reference evidence="18" key="1">
    <citation type="submission" date="2022-11" db="EMBL/GenBank/DDBJ databases">
        <title>Minimal conservation of predation-associated metabolite biosynthetic gene clusters underscores biosynthetic potential of Myxococcota including descriptions for ten novel species: Archangium lansinium sp. nov., Myxococcus landrumus sp. nov., Nannocystis bai.</title>
        <authorList>
            <person name="Ahearne A."/>
            <person name="Stevens C."/>
            <person name="Dowd S."/>
        </authorList>
    </citation>
    <scope>NUCLEOTIDE SEQUENCE</scope>
    <source>
        <strain evidence="18">Fl3</strain>
    </source>
</reference>
<evidence type="ECO:0000256" key="9">
    <source>
        <dbReference type="ARBA" id="ARBA00022840"/>
    </source>
</evidence>
<dbReference type="CDD" id="cd00075">
    <property type="entry name" value="HATPase"/>
    <property type="match status" value="1"/>
</dbReference>
<dbReference type="InterPro" id="IPR001610">
    <property type="entry name" value="PAC"/>
</dbReference>
<keyword evidence="7" id="KW-0547">Nucleotide-binding</keyword>
<evidence type="ECO:0000259" key="17">
    <source>
        <dbReference type="PROSITE" id="PS50113"/>
    </source>
</evidence>
<dbReference type="InterPro" id="IPR000014">
    <property type="entry name" value="PAS"/>
</dbReference>
<dbReference type="InterPro" id="IPR003661">
    <property type="entry name" value="HisK_dim/P_dom"/>
</dbReference>
<dbReference type="Pfam" id="PF13493">
    <property type="entry name" value="DUF4118"/>
    <property type="match status" value="1"/>
</dbReference>
<dbReference type="InterPro" id="IPR013655">
    <property type="entry name" value="PAS_fold_3"/>
</dbReference>
<dbReference type="SMART" id="SM00065">
    <property type="entry name" value="GAF"/>
    <property type="match status" value="1"/>
</dbReference>
<evidence type="ECO:0000313" key="18">
    <source>
        <dbReference type="EMBL" id="WAS95438.1"/>
    </source>
</evidence>
<dbReference type="SUPFAM" id="SSF55781">
    <property type="entry name" value="GAF domain-like"/>
    <property type="match status" value="1"/>
</dbReference>
<comment type="catalytic activity">
    <reaction evidence="1">
        <text>ATP + protein L-histidine = ADP + protein N-phospho-L-histidine.</text>
        <dbReference type="EC" id="2.7.13.3"/>
    </reaction>
</comment>
<dbReference type="InterPro" id="IPR029016">
    <property type="entry name" value="GAF-like_dom_sf"/>
</dbReference>
<dbReference type="InterPro" id="IPR005467">
    <property type="entry name" value="His_kinase_dom"/>
</dbReference>
<feature type="domain" description="PAC" evidence="17">
    <location>
        <begin position="283"/>
        <end position="338"/>
    </location>
</feature>
<evidence type="ECO:0000256" key="12">
    <source>
        <dbReference type="ARBA" id="ARBA00023136"/>
    </source>
</evidence>
<dbReference type="InterPro" id="IPR003018">
    <property type="entry name" value="GAF"/>
</dbReference>
<keyword evidence="8" id="KW-0418">Kinase</keyword>
<protein>
    <recommendedName>
        <fullName evidence="3">histidine kinase</fullName>
        <ecNumber evidence="3">2.7.13.3</ecNumber>
    </recommendedName>
</protein>
<proteinExistence type="predicted"/>
<evidence type="ECO:0000256" key="13">
    <source>
        <dbReference type="SAM" id="Coils"/>
    </source>
</evidence>
<comment type="subcellular location">
    <subcellularLocation>
        <location evidence="2">Membrane</location>
        <topology evidence="2">Multi-pass membrane protein</topology>
    </subcellularLocation>
</comment>
<keyword evidence="5" id="KW-0808">Transferase</keyword>
<evidence type="ECO:0000256" key="14">
    <source>
        <dbReference type="SAM" id="Phobius"/>
    </source>
</evidence>
<evidence type="ECO:0000256" key="1">
    <source>
        <dbReference type="ARBA" id="ARBA00000085"/>
    </source>
</evidence>
<dbReference type="InterPro" id="IPR036097">
    <property type="entry name" value="HisK_dim/P_sf"/>
</dbReference>
<dbReference type="NCBIfam" id="TIGR00229">
    <property type="entry name" value="sensory_box"/>
    <property type="match status" value="1"/>
</dbReference>
<dbReference type="EC" id="2.7.13.3" evidence="3"/>
<dbReference type="SUPFAM" id="SSF55874">
    <property type="entry name" value="ATPase domain of HSP90 chaperone/DNA topoisomerase II/histidine kinase"/>
    <property type="match status" value="1"/>
</dbReference>
<dbReference type="Gene3D" id="3.30.450.20">
    <property type="entry name" value="PAS domain"/>
    <property type="match status" value="3"/>
</dbReference>
<dbReference type="PROSITE" id="PS50113">
    <property type="entry name" value="PAC"/>
    <property type="match status" value="1"/>
</dbReference>
<dbReference type="PROSITE" id="PS50109">
    <property type="entry name" value="HIS_KIN"/>
    <property type="match status" value="1"/>
</dbReference>
<dbReference type="Pfam" id="PF13188">
    <property type="entry name" value="PAS_8"/>
    <property type="match status" value="1"/>
</dbReference>
<dbReference type="CDD" id="cd00130">
    <property type="entry name" value="PAS"/>
    <property type="match status" value="2"/>
</dbReference>
<dbReference type="EMBL" id="CP114040">
    <property type="protein sequence ID" value="WAS95438.1"/>
    <property type="molecule type" value="Genomic_DNA"/>
</dbReference>
<accession>A0ABY7H848</accession>
<dbReference type="Pfam" id="PF08447">
    <property type="entry name" value="PAS_3"/>
    <property type="match status" value="1"/>
</dbReference>
<evidence type="ECO:0000256" key="4">
    <source>
        <dbReference type="ARBA" id="ARBA00022553"/>
    </source>
</evidence>
<evidence type="ECO:0000256" key="2">
    <source>
        <dbReference type="ARBA" id="ARBA00004141"/>
    </source>
</evidence>
<dbReference type="SMART" id="SM00086">
    <property type="entry name" value="PAC"/>
    <property type="match status" value="3"/>
</dbReference>
<feature type="coiled-coil region" evidence="13">
    <location>
        <begin position="329"/>
        <end position="363"/>
    </location>
</feature>
<dbReference type="PROSITE" id="PS50112">
    <property type="entry name" value="PAS"/>
    <property type="match status" value="2"/>
</dbReference>
<dbReference type="Gene3D" id="3.30.450.40">
    <property type="match status" value="1"/>
</dbReference>
<dbReference type="InterPro" id="IPR038318">
    <property type="entry name" value="KdpD_sf"/>
</dbReference>
<dbReference type="Pfam" id="PF13185">
    <property type="entry name" value="GAF_2"/>
    <property type="match status" value="1"/>
</dbReference>
<dbReference type="PANTHER" id="PTHR42878:SF7">
    <property type="entry name" value="SENSOR HISTIDINE KINASE GLRK"/>
    <property type="match status" value="1"/>
</dbReference>
<dbReference type="PANTHER" id="PTHR42878">
    <property type="entry name" value="TWO-COMPONENT HISTIDINE KINASE"/>
    <property type="match status" value="1"/>
</dbReference>